<sequence>MDSSFLRHRVDLSGPKTAIVAIRCASVVALLLLLAPLAMAQSTYKYIRKHKEDYDDKVVHFGFYYALPFTRYNLTYRPDFATSTNDPSLLRITSPTNSGFRVGFSVNAYMNDRFDFRMTPGVSIYSREVKYAYANAEDKSDVRESTWIELPFVFKYKSARRLNSRMYLLAGAVVGIETNVKKRLAQSQGRLNTNTTDLSIEYGIGFEQFFEYFKFAPELRFTHGLPNVFAGNTANPSSAGIQRLTTHAVTLYLHFE</sequence>
<feature type="domain" description="Outer membrane protein beta-barrel" evidence="1">
    <location>
        <begin position="59"/>
        <end position="229"/>
    </location>
</feature>
<dbReference type="eggNOG" id="ENOG502Z7U1">
    <property type="taxonomic scope" value="Bacteria"/>
</dbReference>
<dbReference type="OrthoDB" id="1467485at2"/>
<evidence type="ECO:0000313" key="3">
    <source>
        <dbReference type="Proteomes" id="UP000011058"/>
    </source>
</evidence>
<evidence type="ECO:0000313" key="2">
    <source>
        <dbReference type="EMBL" id="CCG99372.1"/>
    </source>
</evidence>
<evidence type="ECO:0000259" key="1">
    <source>
        <dbReference type="Pfam" id="PF13568"/>
    </source>
</evidence>
<dbReference type="HOGENOM" id="CLU_082712_1_1_10"/>
<proteinExistence type="predicted"/>
<dbReference type="PATRIC" id="fig|1166018.3.peg.3093"/>
<keyword evidence="3" id="KW-1185">Reference proteome</keyword>
<accession>I0K5G9</accession>
<dbReference type="Pfam" id="PF13568">
    <property type="entry name" value="OMP_b-brl_2"/>
    <property type="match status" value="1"/>
</dbReference>
<protein>
    <recommendedName>
        <fullName evidence="1">Outer membrane protein beta-barrel domain-containing protein</fullName>
    </recommendedName>
</protein>
<dbReference type="InterPro" id="IPR025665">
    <property type="entry name" value="Beta-barrel_OMP_2"/>
</dbReference>
<dbReference type="KEGG" id="fae:FAES_1362"/>
<organism evidence="2 3">
    <name type="scientific">Fibrella aestuarina BUZ 2</name>
    <dbReference type="NCBI Taxonomy" id="1166018"/>
    <lineage>
        <taxon>Bacteria</taxon>
        <taxon>Pseudomonadati</taxon>
        <taxon>Bacteroidota</taxon>
        <taxon>Cytophagia</taxon>
        <taxon>Cytophagales</taxon>
        <taxon>Spirosomataceae</taxon>
        <taxon>Fibrella</taxon>
    </lineage>
</organism>
<dbReference type="RefSeq" id="WP_015330471.1">
    <property type="nucleotide sequence ID" value="NC_020054.1"/>
</dbReference>
<dbReference type="EMBL" id="HE796683">
    <property type="protein sequence ID" value="CCG99372.1"/>
    <property type="molecule type" value="Genomic_DNA"/>
</dbReference>
<dbReference type="Proteomes" id="UP000011058">
    <property type="component" value="Chromosome"/>
</dbReference>
<name>I0K5G9_9BACT</name>
<dbReference type="STRING" id="1166018.FAES_1362"/>
<reference evidence="2 3" key="1">
    <citation type="journal article" date="2012" name="J. Bacteriol.">
        <title>Genome Sequence of Fibrella aestuarina BUZ 2T, a Filamentous Marine Bacterium.</title>
        <authorList>
            <person name="Filippini M."/>
            <person name="Qi W."/>
            <person name="Blom J."/>
            <person name="Goesmann A."/>
            <person name="Smits T.H."/>
            <person name="Bagheri H.C."/>
        </authorList>
    </citation>
    <scope>NUCLEOTIDE SEQUENCE [LARGE SCALE GENOMIC DNA]</scope>
    <source>
        <strain evidence="3">BUZ 2T</strain>
    </source>
</reference>
<dbReference type="AlphaFoldDB" id="I0K5G9"/>
<gene>
    <name evidence="2" type="ORF">FAES_1362</name>
</gene>